<gene>
    <name evidence="1" type="ORF">GCM10022211_23680</name>
</gene>
<keyword evidence="2" id="KW-1185">Reference proteome</keyword>
<comment type="caution">
    <text evidence="1">The sequence shown here is derived from an EMBL/GenBank/DDBJ whole genome shotgun (WGS) entry which is preliminary data.</text>
</comment>
<evidence type="ECO:0008006" key="3">
    <source>
        <dbReference type="Google" id="ProtNLM"/>
    </source>
</evidence>
<proteinExistence type="predicted"/>
<protein>
    <recommendedName>
        <fullName evidence="3">Lysozyme inhibitor LprI N-terminal domain-containing protein</fullName>
    </recommendedName>
</protein>
<organism evidence="1 2">
    <name type="scientific">Sphingomonas humi</name>
    <dbReference type="NCBI Taxonomy" id="335630"/>
    <lineage>
        <taxon>Bacteria</taxon>
        <taxon>Pseudomonadati</taxon>
        <taxon>Pseudomonadota</taxon>
        <taxon>Alphaproteobacteria</taxon>
        <taxon>Sphingomonadales</taxon>
        <taxon>Sphingomonadaceae</taxon>
        <taxon>Sphingomonas</taxon>
    </lineage>
</organism>
<dbReference type="EMBL" id="BAAAZD010000002">
    <property type="protein sequence ID" value="GAA4009061.1"/>
    <property type="molecule type" value="Genomic_DNA"/>
</dbReference>
<dbReference type="Proteomes" id="UP001501310">
    <property type="component" value="Unassembled WGS sequence"/>
</dbReference>
<sequence length="118" mass="12440">MKRAILLLLLLAGCSSRDEDKAQGVPPAFGAAYVAALAPAGCIDFRRGAAGTVGREIARLDGLLAQADRKGLGPGRQALQRAWAKVQAGTGMTCRPDRIATELKAANDRLERALKDLD</sequence>
<accession>A0ABP7SAC4</accession>
<evidence type="ECO:0000313" key="1">
    <source>
        <dbReference type="EMBL" id="GAA4009061.1"/>
    </source>
</evidence>
<reference evidence="2" key="1">
    <citation type="journal article" date="2019" name="Int. J. Syst. Evol. Microbiol.">
        <title>The Global Catalogue of Microorganisms (GCM) 10K type strain sequencing project: providing services to taxonomists for standard genome sequencing and annotation.</title>
        <authorList>
            <consortium name="The Broad Institute Genomics Platform"/>
            <consortium name="The Broad Institute Genome Sequencing Center for Infectious Disease"/>
            <person name="Wu L."/>
            <person name="Ma J."/>
        </authorList>
    </citation>
    <scope>NUCLEOTIDE SEQUENCE [LARGE SCALE GENOMIC DNA]</scope>
    <source>
        <strain evidence="2">JCM 16603</strain>
    </source>
</reference>
<name>A0ABP7SAC4_9SPHN</name>
<evidence type="ECO:0000313" key="2">
    <source>
        <dbReference type="Proteomes" id="UP001501310"/>
    </source>
</evidence>